<dbReference type="InterPro" id="IPR036873">
    <property type="entry name" value="Rhodanese-like_dom_sf"/>
</dbReference>
<evidence type="ECO:0000259" key="5">
    <source>
        <dbReference type="PROSITE" id="PS50206"/>
    </source>
</evidence>
<dbReference type="InterPro" id="IPR001763">
    <property type="entry name" value="Rhodanese-like_dom"/>
</dbReference>
<sequence length="275" mass="30152">MDKLVSTEWLENELGANDLRIVDASYDPFAPDRDFAAEYAAGHIPGAVFMNLAELGAPDGYAPSEEKFASRMQSLGLGDGSRIVLYDDSPYHTSARAWWLLTLFGAHEVAILDGGLAKWKAEGRPLEEGKPQVRHRHFTVWRDPKLIRELGEMKEIVEYSREQILDARSAPRFSGAEPDPRPELAAGHIPGSKNLPAGRLFNADGTWKSPDEMKAMFEDAGIDLKEKLVTTCGSGVTASSLLFAANLFGKTDVALYDGSWREWGADPSTEKAVGV</sequence>
<dbReference type="Pfam" id="PF00581">
    <property type="entry name" value="Rhodanese"/>
    <property type="match status" value="2"/>
</dbReference>
<dbReference type="Proteomes" id="UP001220395">
    <property type="component" value="Chromosome"/>
</dbReference>
<dbReference type="SMART" id="SM00450">
    <property type="entry name" value="RHOD"/>
    <property type="match status" value="2"/>
</dbReference>
<dbReference type="CDD" id="cd01448">
    <property type="entry name" value="TST_Repeat_1"/>
    <property type="match status" value="1"/>
</dbReference>
<accession>A0ABY7TK73</accession>
<keyword evidence="2" id="KW-0677">Repeat</keyword>
<dbReference type="RefSeq" id="WP_273687884.1">
    <property type="nucleotide sequence ID" value="NZ_CP117411.1"/>
</dbReference>
<feature type="domain" description="Rhodanese" evidence="5">
    <location>
        <begin position="15"/>
        <end position="128"/>
    </location>
</feature>
<organism evidence="6 7">
    <name type="scientific">Sphingomonas naphthae</name>
    <dbReference type="NCBI Taxonomy" id="1813468"/>
    <lineage>
        <taxon>Bacteria</taxon>
        <taxon>Pseudomonadati</taxon>
        <taxon>Pseudomonadota</taxon>
        <taxon>Alphaproteobacteria</taxon>
        <taxon>Sphingomonadales</taxon>
        <taxon>Sphingomonadaceae</taxon>
        <taxon>Sphingomonas</taxon>
    </lineage>
</organism>
<evidence type="ECO:0000256" key="2">
    <source>
        <dbReference type="ARBA" id="ARBA00022737"/>
    </source>
</evidence>
<keyword evidence="7" id="KW-1185">Reference proteome</keyword>
<evidence type="ECO:0000256" key="4">
    <source>
        <dbReference type="SAM" id="MobiDB-lite"/>
    </source>
</evidence>
<dbReference type="InterPro" id="IPR045078">
    <property type="entry name" value="TST/MPST-like"/>
</dbReference>
<protein>
    <recommendedName>
        <fullName evidence="3">Sulfurtransferase</fullName>
    </recommendedName>
</protein>
<dbReference type="InterPro" id="IPR001307">
    <property type="entry name" value="Thiosulphate_STrfase_CS"/>
</dbReference>
<dbReference type="Gene3D" id="3.40.250.10">
    <property type="entry name" value="Rhodanese-like domain"/>
    <property type="match status" value="2"/>
</dbReference>
<evidence type="ECO:0000313" key="7">
    <source>
        <dbReference type="Proteomes" id="UP001220395"/>
    </source>
</evidence>
<dbReference type="PROSITE" id="PS00683">
    <property type="entry name" value="RHODANESE_2"/>
    <property type="match status" value="1"/>
</dbReference>
<feature type="region of interest" description="Disordered" evidence="4">
    <location>
        <begin position="171"/>
        <end position="192"/>
    </location>
</feature>
<dbReference type="PROSITE" id="PS50206">
    <property type="entry name" value="RHODANESE_3"/>
    <property type="match status" value="2"/>
</dbReference>
<reference evidence="6 7" key="1">
    <citation type="submission" date="2023-02" db="EMBL/GenBank/DDBJ databases">
        <title>Genome sequence of Sphingomonas naphthae.</title>
        <authorList>
            <person name="Kim S."/>
            <person name="Heo J."/>
            <person name="Kwon S.-W."/>
        </authorList>
    </citation>
    <scope>NUCLEOTIDE SEQUENCE [LARGE SCALE GENOMIC DNA]</scope>
    <source>
        <strain evidence="6 7">KACC 18716</strain>
    </source>
</reference>
<dbReference type="PANTHER" id="PTHR11364">
    <property type="entry name" value="THIOSULFATE SULFERTANSFERASE"/>
    <property type="match status" value="1"/>
</dbReference>
<evidence type="ECO:0000256" key="3">
    <source>
        <dbReference type="RuleBase" id="RU000507"/>
    </source>
</evidence>
<dbReference type="CDD" id="cd01449">
    <property type="entry name" value="TST_Repeat_2"/>
    <property type="match status" value="1"/>
</dbReference>
<evidence type="ECO:0000256" key="1">
    <source>
        <dbReference type="ARBA" id="ARBA00022679"/>
    </source>
</evidence>
<gene>
    <name evidence="6" type="ORF">PQ455_18465</name>
</gene>
<proteinExistence type="predicted"/>
<dbReference type="PANTHER" id="PTHR11364:SF27">
    <property type="entry name" value="SULFURTRANSFERASE"/>
    <property type="match status" value="1"/>
</dbReference>
<keyword evidence="1 3" id="KW-0808">Transferase</keyword>
<evidence type="ECO:0000313" key="6">
    <source>
        <dbReference type="EMBL" id="WCT73564.1"/>
    </source>
</evidence>
<name>A0ABY7TK73_9SPHN</name>
<dbReference type="SUPFAM" id="SSF52821">
    <property type="entry name" value="Rhodanese/Cell cycle control phosphatase"/>
    <property type="match status" value="2"/>
</dbReference>
<feature type="domain" description="Rhodanese" evidence="5">
    <location>
        <begin position="158"/>
        <end position="272"/>
    </location>
</feature>
<dbReference type="EMBL" id="CP117411">
    <property type="protein sequence ID" value="WCT73564.1"/>
    <property type="molecule type" value="Genomic_DNA"/>
</dbReference>